<dbReference type="Proteomes" id="UP000288168">
    <property type="component" value="Unassembled WGS sequence"/>
</dbReference>
<dbReference type="AlphaFoldDB" id="A0A428P4J8"/>
<gene>
    <name evidence="1" type="ORF">CEP54_013138</name>
</gene>
<protein>
    <submittedName>
        <fullName evidence="1">Uncharacterized protein</fullName>
    </submittedName>
</protein>
<evidence type="ECO:0000313" key="2">
    <source>
        <dbReference type="Proteomes" id="UP000288168"/>
    </source>
</evidence>
<reference evidence="1 2" key="1">
    <citation type="submission" date="2017-06" db="EMBL/GenBank/DDBJ databases">
        <title>Comparative genomic analysis of Ambrosia Fusariam Clade fungi.</title>
        <authorList>
            <person name="Stajich J.E."/>
            <person name="Carrillo J."/>
            <person name="Kijimoto T."/>
            <person name="Eskalen A."/>
            <person name="O'Donnell K."/>
            <person name="Kasson M."/>
        </authorList>
    </citation>
    <scope>NUCLEOTIDE SEQUENCE [LARGE SCALE GENOMIC DNA]</scope>
    <source>
        <strain evidence="1 2">NRRL62584</strain>
    </source>
</reference>
<keyword evidence="2" id="KW-1185">Reference proteome</keyword>
<dbReference type="EMBL" id="NKCI01000206">
    <property type="protein sequence ID" value="RSL47968.1"/>
    <property type="molecule type" value="Genomic_DNA"/>
</dbReference>
<comment type="caution">
    <text evidence="1">The sequence shown here is derived from an EMBL/GenBank/DDBJ whole genome shotgun (WGS) entry which is preliminary data.</text>
</comment>
<evidence type="ECO:0000313" key="1">
    <source>
        <dbReference type="EMBL" id="RSL47968.1"/>
    </source>
</evidence>
<proteinExistence type="predicted"/>
<sequence length="99" mass="11017">MLEILAHVFQETGIDTPPLSPTTEELVNIPPNTILVTQTIKTTSEPALADDGRQRICFVMAEQTEQDSSPKCRASVLDEWKRRHLVTSTFGITKPRNGP</sequence>
<accession>A0A428P4J8</accession>
<organism evidence="1 2">
    <name type="scientific">Fusarium duplospermum</name>
    <dbReference type="NCBI Taxonomy" id="1325734"/>
    <lineage>
        <taxon>Eukaryota</taxon>
        <taxon>Fungi</taxon>
        <taxon>Dikarya</taxon>
        <taxon>Ascomycota</taxon>
        <taxon>Pezizomycotina</taxon>
        <taxon>Sordariomycetes</taxon>
        <taxon>Hypocreomycetidae</taxon>
        <taxon>Hypocreales</taxon>
        <taxon>Nectriaceae</taxon>
        <taxon>Fusarium</taxon>
        <taxon>Fusarium solani species complex</taxon>
    </lineage>
</organism>
<name>A0A428P4J8_9HYPO</name>